<feature type="region of interest" description="Disordered" evidence="2">
    <location>
        <begin position="462"/>
        <end position="508"/>
    </location>
</feature>
<dbReference type="Pfam" id="PF00620">
    <property type="entry name" value="RhoGAP"/>
    <property type="match status" value="1"/>
</dbReference>
<dbReference type="GO" id="GO:0005096">
    <property type="term" value="F:GTPase activator activity"/>
    <property type="evidence" value="ECO:0007669"/>
    <property type="project" value="UniProtKB-KW"/>
</dbReference>
<dbReference type="PANTHER" id="PTHR23176:SF0">
    <property type="entry name" value="RHO GTPASE ACTIVATING PROTEIN AT 19D, ISOFORM D"/>
    <property type="match status" value="1"/>
</dbReference>
<feature type="region of interest" description="Disordered" evidence="2">
    <location>
        <begin position="49"/>
        <end position="147"/>
    </location>
</feature>
<evidence type="ECO:0000256" key="1">
    <source>
        <dbReference type="ARBA" id="ARBA00022468"/>
    </source>
</evidence>
<dbReference type="GO" id="GO:0007165">
    <property type="term" value="P:signal transduction"/>
    <property type="evidence" value="ECO:0007669"/>
    <property type="project" value="InterPro"/>
</dbReference>
<feature type="compositionally biased region" description="Low complexity" evidence="2">
    <location>
        <begin position="466"/>
        <end position="489"/>
    </location>
</feature>
<keyword evidence="5" id="KW-1185">Reference proteome</keyword>
<evidence type="ECO:0000259" key="3">
    <source>
        <dbReference type="PROSITE" id="PS50238"/>
    </source>
</evidence>
<dbReference type="SMART" id="SM00324">
    <property type="entry name" value="RhoGAP"/>
    <property type="match status" value="1"/>
</dbReference>
<dbReference type="SUPFAM" id="SSF52087">
    <property type="entry name" value="CRAL/TRIO domain"/>
    <property type="match status" value="1"/>
</dbReference>
<dbReference type="Gene3D" id="3.40.525.10">
    <property type="entry name" value="CRAL-TRIO lipid binding domain"/>
    <property type="match status" value="1"/>
</dbReference>
<feature type="compositionally biased region" description="Low complexity" evidence="2">
    <location>
        <begin position="775"/>
        <end position="792"/>
    </location>
</feature>
<feature type="compositionally biased region" description="Low complexity" evidence="2">
    <location>
        <begin position="730"/>
        <end position="742"/>
    </location>
</feature>
<dbReference type="InterPro" id="IPR036865">
    <property type="entry name" value="CRAL-TRIO_dom_sf"/>
</dbReference>
<dbReference type="Gene3D" id="1.10.555.10">
    <property type="entry name" value="Rho GTPase activation protein"/>
    <property type="match status" value="1"/>
</dbReference>
<feature type="domain" description="Rho-GAP" evidence="3">
    <location>
        <begin position="1067"/>
        <end position="1270"/>
    </location>
</feature>
<sequence length="1275" mass="130735">MSQHHAAHMSWFDASPGEEASQEQNYLMDALFETAFVDATVASANSTSSFIRPARSSVSSSSRRDSNPPANTNGSSLPRSLQQRSSSSRSRDGSSLSLPPHPLSCHSPDSAAAASETNSVPLMSPLTSNSYSNSNNRPVSRTPSVHDVTSAAARAAKAAAVAQSNAELAAAVAAADTLWAGGHHLTKSTSEPADLGAGPALSQEHGQDEGAGTGRGQDSADYRLLLEEARRLDLRDIADSGALQIAGRDLEGRVVILCTPAECVPQGASSQERSQERSGTAAGNGATTGAAAHRFSMAFKQGGFPAMQEQMGGAAIGIGGQGGGSVLSELATNLGESTELARLLLYFVALLDGVVGGRYVLVFCNTGFDWLSWSRYSFLGQLHGALPRRYRKNLQRLIIVHPSQVLKMFFMFGRLFLSPKVYNKVHFCEHVADLLELLPREAVALLPETVFLHDTPGLTRLSSLHPSSSGAQPQQQQQGSAAAAAAAAAHVRKESSEERRERRRHARKDACLSGKTYAYIAHSSRGGGSGQMAAAALLPFEGDAAAAAAAAADAAPPPLPPQVAAASTWTEGVGMSSHGSGGGGGSSSAGGGGGRQSFGDRPRDLANAHASIWGDGGGGGAAAAGTTDVSALLQLPPRCSSVKRSSTGGASSRVTFSDAQSTLPEGRAAGGRRSMEGRGVLEAAMSAEERMARTERARTSFGGGGGGDPAPAGAPERPQGRRSVEGRGEAAAAAAAAAAATAEDGPSKTEHARVTFSDFAPPLPHGRRSMEGRGLLDAQLQAAAAANSRSWPDQPPPPSPPPRSPSHVPSGMTAALAAAAAASKAAAPQRAGSPSLARSLTVGHAAGGGGGSGGGSGGSGSPSAQHHRMGASVPRNISARIGVRAMESIRLAQAQALLQQQAAAAAAAAAAPPPLPPRSTMLRQQVSAAEMTAALRAHRRSLGVDARSSDARPKTAKSSASVAAAAAAAAANAAASPPRAAAASMSPGRAAAAAAAAAAGGDSSGGRHSRYSVLSPGARARMSTRAFAKGFGLHRKSHAGSTAAAAAAKAAVLRRGPPDPRGPVMGVDIMAAVGQGEVPWVVARCMAFLCARGRLDTVGLFRVAGDGVELEALRNAVNGAQQVLWDPDEPPAGDDISAMLHLRDPLVVAQLLKAYFRELPEPIIPYALYPQVIAIARAAGGPTVKWVTAMKTILWKVPSAVYATLRGLFLFLRSVADKSAVNLMTAGNLAIVWAPNLIRPMDTNPFVTLRDLQFGTDTTAWLIERVNDVFTDDDM</sequence>
<dbReference type="InterPro" id="IPR000198">
    <property type="entry name" value="RhoGAP_dom"/>
</dbReference>
<dbReference type="CDD" id="cd00170">
    <property type="entry name" value="SEC14"/>
    <property type="match status" value="1"/>
</dbReference>
<feature type="region of interest" description="Disordered" evidence="2">
    <location>
        <begin position="184"/>
        <end position="219"/>
    </location>
</feature>
<dbReference type="EMBL" id="JAFCMP010000161">
    <property type="protein sequence ID" value="KAG5184530.1"/>
    <property type="molecule type" value="Genomic_DNA"/>
</dbReference>
<keyword evidence="1" id="KW-0343">GTPase activation</keyword>
<dbReference type="SUPFAM" id="SSF48350">
    <property type="entry name" value="GTPase activation domain, GAP"/>
    <property type="match status" value="1"/>
</dbReference>
<evidence type="ECO:0000313" key="5">
    <source>
        <dbReference type="Proteomes" id="UP000664859"/>
    </source>
</evidence>
<feature type="region of interest" description="Disordered" evidence="2">
    <location>
        <begin position="266"/>
        <end position="287"/>
    </location>
</feature>
<evidence type="ECO:0000313" key="4">
    <source>
        <dbReference type="EMBL" id="KAG5184530.1"/>
    </source>
</evidence>
<feature type="compositionally biased region" description="Low complexity" evidence="2">
    <location>
        <begin position="74"/>
        <end position="110"/>
    </location>
</feature>
<dbReference type="AlphaFoldDB" id="A0A835Z007"/>
<dbReference type="InterPro" id="IPR050729">
    <property type="entry name" value="Rho-GAP"/>
</dbReference>
<dbReference type="Pfam" id="PF13716">
    <property type="entry name" value="CRAL_TRIO_2"/>
    <property type="match status" value="1"/>
</dbReference>
<reference evidence="4" key="1">
    <citation type="submission" date="2021-02" db="EMBL/GenBank/DDBJ databases">
        <title>First Annotated Genome of the Yellow-green Alga Tribonema minus.</title>
        <authorList>
            <person name="Mahan K.M."/>
        </authorList>
    </citation>
    <scope>NUCLEOTIDE SEQUENCE</scope>
    <source>
        <strain evidence="4">UTEX B ZZ1240</strain>
    </source>
</reference>
<evidence type="ECO:0000256" key="2">
    <source>
        <dbReference type="SAM" id="MobiDB-lite"/>
    </source>
</evidence>
<dbReference type="Proteomes" id="UP000664859">
    <property type="component" value="Unassembled WGS sequence"/>
</dbReference>
<dbReference type="PROSITE" id="PS50238">
    <property type="entry name" value="RHOGAP"/>
    <property type="match status" value="1"/>
</dbReference>
<feature type="region of interest" description="Disordered" evidence="2">
    <location>
        <begin position="572"/>
        <end position="602"/>
    </location>
</feature>
<dbReference type="InterPro" id="IPR001251">
    <property type="entry name" value="CRAL-TRIO_dom"/>
</dbReference>
<name>A0A835Z007_9STRA</name>
<gene>
    <name evidence="4" type="ORF">JKP88DRAFT_354412</name>
</gene>
<feature type="compositionally biased region" description="Pro residues" evidence="2">
    <location>
        <begin position="793"/>
        <end position="804"/>
    </location>
</feature>
<feature type="compositionally biased region" description="Basic and acidic residues" evidence="2">
    <location>
        <begin position="687"/>
        <end position="698"/>
    </location>
</feature>
<feature type="compositionally biased region" description="Polar residues" evidence="2">
    <location>
        <begin position="115"/>
        <end position="143"/>
    </location>
</feature>
<proteinExistence type="predicted"/>
<protein>
    <recommendedName>
        <fullName evidence="3">Rho-GAP domain-containing protein</fullName>
    </recommendedName>
</protein>
<organism evidence="4 5">
    <name type="scientific">Tribonema minus</name>
    <dbReference type="NCBI Taxonomy" id="303371"/>
    <lineage>
        <taxon>Eukaryota</taxon>
        <taxon>Sar</taxon>
        <taxon>Stramenopiles</taxon>
        <taxon>Ochrophyta</taxon>
        <taxon>PX clade</taxon>
        <taxon>Xanthophyceae</taxon>
        <taxon>Tribonematales</taxon>
        <taxon>Tribonemataceae</taxon>
        <taxon>Tribonema</taxon>
    </lineage>
</organism>
<feature type="compositionally biased region" description="Low complexity" evidence="2">
    <location>
        <begin position="805"/>
        <end position="827"/>
    </location>
</feature>
<dbReference type="PANTHER" id="PTHR23176">
    <property type="entry name" value="RHO/RAC/CDC GTPASE-ACTIVATING PROTEIN"/>
    <property type="match status" value="1"/>
</dbReference>
<accession>A0A835Z007</accession>
<feature type="compositionally biased region" description="Gly residues" evidence="2">
    <location>
        <begin position="579"/>
        <end position="596"/>
    </location>
</feature>
<feature type="region of interest" description="Disordered" evidence="2">
    <location>
        <begin position="639"/>
        <end position="872"/>
    </location>
</feature>
<feature type="compositionally biased region" description="Gly residues" evidence="2">
    <location>
        <begin position="845"/>
        <end position="860"/>
    </location>
</feature>
<feature type="compositionally biased region" description="Low complexity" evidence="2">
    <location>
        <begin position="49"/>
        <end position="61"/>
    </location>
</feature>
<comment type="caution">
    <text evidence="4">The sequence shown here is derived from an EMBL/GenBank/DDBJ whole genome shotgun (WGS) entry which is preliminary data.</text>
</comment>
<feature type="compositionally biased region" description="Basic and acidic residues" evidence="2">
    <location>
        <begin position="718"/>
        <end position="728"/>
    </location>
</feature>
<dbReference type="OrthoDB" id="185175at2759"/>
<dbReference type="InterPro" id="IPR008936">
    <property type="entry name" value="Rho_GTPase_activation_prot"/>
</dbReference>
<dbReference type="GO" id="GO:0005737">
    <property type="term" value="C:cytoplasm"/>
    <property type="evidence" value="ECO:0007669"/>
    <property type="project" value="TreeGrafter"/>
</dbReference>
<feature type="compositionally biased region" description="Basic and acidic residues" evidence="2">
    <location>
        <begin position="491"/>
        <end position="500"/>
    </location>
</feature>
<dbReference type="CDD" id="cd00159">
    <property type="entry name" value="RhoGAP"/>
    <property type="match status" value="1"/>
</dbReference>
<feature type="compositionally biased region" description="Polar residues" evidence="2">
    <location>
        <begin position="642"/>
        <end position="663"/>
    </location>
</feature>